<dbReference type="InterPro" id="IPR004220">
    <property type="entry name" value="5-COMe_2-OHmuconate_Isoase"/>
</dbReference>
<dbReference type="Gene3D" id="3.30.429.10">
    <property type="entry name" value="Macrophage Migration Inhibitory Factor"/>
    <property type="match status" value="1"/>
</dbReference>
<dbReference type="Pfam" id="PF02962">
    <property type="entry name" value="CHMI"/>
    <property type="match status" value="1"/>
</dbReference>
<dbReference type="InterPro" id="IPR014347">
    <property type="entry name" value="Tautomerase/MIF_sf"/>
</dbReference>
<proteinExistence type="predicted"/>
<comment type="caution">
    <text evidence="1">The sequence shown here is derived from an EMBL/GenBank/DDBJ whole genome shotgun (WGS) entry which is preliminary data.</text>
</comment>
<sequence>MPHFVIDCSKNILDLNSPENTLLTVHNAAVETKLFDEADIKVRLNPFADNYMVGGKKTDFIHVFANIMEGRTIEQKAELSKNIVTELKKLFPNIPFIAINIRDFEKATYCNKSMV</sequence>
<dbReference type="Proteomes" id="UP000605013">
    <property type="component" value="Unassembled WGS sequence"/>
</dbReference>
<evidence type="ECO:0000313" key="2">
    <source>
        <dbReference type="Proteomes" id="UP000605013"/>
    </source>
</evidence>
<organism evidence="1 2">
    <name type="scientific">Olleya sediminilitoris</name>
    <dbReference type="NCBI Taxonomy" id="2795739"/>
    <lineage>
        <taxon>Bacteria</taxon>
        <taxon>Pseudomonadati</taxon>
        <taxon>Bacteroidota</taxon>
        <taxon>Flavobacteriia</taxon>
        <taxon>Flavobacteriales</taxon>
        <taxon>Flavobacteriaceae</taxon>
    </lineage>
</organism>
<reference evidence="1 2" key="1">
    <citation type="submission" date="2020-12" db="EMBL/GenBank/DDBJ databases">
        <title>Olleya sediminilitoris sp. nov., isolated from a tidal flat.</title>
        <authorList>
            <person name="Park S."/>
            <person name="Yoon J.-H."/>
        </authorList>
    </citation>
    <scope>NUCLEOTIDE SEQUENCE [LARGE SCALE GENOMIC DNA]</scope>
    <source>
        <strain evidence="1 2">YSTF-M6</strain>
    </source>
</reference>
<dbReference type="EMBL" id="JAEMEF010000001">
    <property type="protein sequence ID" value="MBL7558593.1"/>
    <property type="molecule type" value="Genomic_DNA"/>
</dbReference>
<dbReference type="RefSeq" id="WP_054852220.1">
    <property type="nucleotide sequence ID" value="NZ_JAEMEF010000001.1"/>
</dbReference>
<dbReference type="PANTHER" id="PTHR37950:SF1">
    <property type="entry name" value="4-HYDROXYPHENYLACETATE CATABOLISM PROTEIN"/>
    <property type="match status" value="1"/>
</dbReference>
<evidence type="ECO:0000313" key="1">
    <source>
        <dbReference type="EMBL" id="MBL7558593.1"/>
    </source>
</evidence>
<dbReference type="PANTHER" id="PTHR37950">
    <property type="entry name" value="4-HYDROXYPHENYLACETATE CATABOLISM PROTEIN"/>
    <property type="match status" value="1"/>
</dbReference>
<dbReference type="SUPFAM" id="SSF55331">
    <property type="entry name" value="Tautomerase/MIF"/>
    <property type="match status" value="1"/>
</dbReference>
<protein>
    <submittedName>
        <fullName evidence="1">5-carboxymethyl-2-hydroxymuconate Delta-isomerase</fullName>
    </submittedName>
</protein>
<keyword evidence="2" id="KW-1185">Reference proteome</keyword>
<gene>
    <name evidence="1" type="ORF">JAO71_02160</name>
</gene>
<name>A0ABS1WHQ7_9FLAO</name>
<accession>A0ABS1WHQ7</accession>
<dbReference type="CDD" id="cd00580">
    <property type="entry name" value="CHMI"/>
    <property type="match status" value="1"/>
</dbReference>